<dbReference type="SUPFAM" id="SSF103473">
    <property type="entry name" value="MFS general substrate transporter"/>
    <property type="match status" value="1"/>
</dbReference>
<proteinExistence type="predicted"/>
<keyword evidence="4" id="KW-1185">Reference proteome</keyword>
<dbReference type="OrthoDB" id="5062115at2759"/>
<keyword evidence="2" id="KW-0812">Transmembrane</keyword>
<evidence type="ECO:0000256" key="2">
    <source>
        <dbReference type="SAM" id="Phobius"/>
    </source>
</evidence>
<organism evidence="3 4">
    <name type="scientific">Nezara viridula</name>
    <name type="common">Southern green stink bug</name>
    <name type="synonym">Cimex viridulus</name>
    <dbReference type="NCBI Taxonomy" id="85310"/>
    <lineage>
        <taxon>Eukaryota</taxon>
        <taxon>Metazoa</taxon>
        <taxon>Ecdysozoa</taxon>
        <taxon>Arthropoda</taxon>
        <taxon>Hexapoda</taxon>
        <taxon>Insecta</taxon>
        <taxon>Pterygota</taxon>
        <taxon>Neoptera</taxon>
        <taxon>Paraneoptera</taxon>
        <taxon>Hemiptera</taxon>
        <taxon>Heteroptera</taxon>
        <taxon>Panheteroptera</taxon>
        <taxon>Pentatomomorpha</taxon>
        <taxon>Pentatomoidea</taxon>
        <taxon>Pentatomidae</taxon>
        <taxon>Pentatominae</taxon>
        <taxon>Nezara</taxon>
    </lineage>
</organism>
<sequence length="197" mass="22059">MYEALQIEERQTGEYGWCGYTPQGLQKFRSPKWALAFCCSAAFVQGVIVNGLLHYFLPMIERRFELISTEAGLMTGAYDIASGICLIPVTYYGGQRRAHRPHYIGTGVIIMGTGSLIFSLPAFMAGPYKQYGFREICFFGIEHPLVKVPCNNCHKLFWLLFFGNLLHGIGASPLYTLAVTFIDESFPLETASLYLGK</sequence>
<dbReference type="PANTHER" id="PTHR11388">
    <property type="entry name" value="ORGANIC ANION TRANSPORTER"/>
    <property type="match status" value="1"/>
</dbReference>
<feature type="transmembrane region" description="Helical" evidence="2">
    <location>
        <begin position="103"/>
        <end position="124"/>
    </location>
</feature>
<name>A0A9P0MKH0_NEZVI</name>
<evidence type="ECO:0000313" key="3">
    <source>
        <dbReference type="EMBL" id="CAH1399803.1"/>
    </source>
</evidence>
<keyword evidence="2" id="KW-1133">Transmembrane helix</keyword>
<dbReference type="GO" id="GO:0016323">
    <property type="term" value="C:basolateral plasma membrane"/>
    <property type="evidence" value="ECO:0007669"/>
    <property type="project" value="TreeGrafter"/>
</dbReference>
<dbReference type="InterPro" id="IPR004156">
    <property type="entry name" value="OATP"/>
</dbReference>
<dbReference type="InterPro" id="IPR036259">
    <property type="entry name" value="MFS_trans_sf"/>
</dbReference>
<protein>
    <submittedName>
        <fullName evidence="3">Uncharacterized protein</fullName>
    </submittedName>
</protein>
<dbReference type="AlphaFoldDB" id="A0A9P0MKH0"/>
<accession>A0A9P0MKH0</accession>
<evidence type="ECO:0000313" key="4">
    <source>
        <dbReference type="Proteomes" id="UP001152798"/>
    </source>
</evidence>
<gene>
    <name evidence="3" type="ORF">NEZAVI_LOCUS9178</name>
</gene>
<feature type="transmembrane region" description="Helical" evidence="2">
    <location>
        <begin position="33"/>
        <end position="53"/>
    </location>
</feature>
<reference evidence="3" key="1">
    <citation type="submission" date="2022-01" db="EMBL/GenBank/DDBJ databases">
        <authorList>
            <person name="King R."/>
        </authorList>
    </citation>
    <scope>NUCLEOTIDE SEQUENCE</scope>
</reference>
<dbReference type="Gene3D" id="1.20.1250.20">
    <property type="entry name" value="MFS general substrate transporter like domains"/>
    <property type="match status" value="1"/>
</dbReference>
<feature type="transmembrane region" description="Helical" evidence="2">
    <location>
        <begin position="73"/>
        <end position="91"/>
    </location>
</feature>
<dbReference type="GO" id="GO:0043252">
    <property type="term" value="P:sodium-independent organic anion transport"/>
    <property type="evidence" value="ECO:0007669"/>
    <property type="project" value="TreeGrafter"/>
</dbReference>
<dbReference type="Proteomes" id="UP001152798">
    <property type="component" value="Chromosome 4"/>
</dbReference>
<feature type="transmembrane region" description="Helical" evidence="2">
    <location>
        <begin position="156"/>
        <end position="182"/>
    </location>
</feature>
<keyword evidence="2" id="KW-0472">Membrane</keyword>
<dbReference type="GO" id="GO:0015347">
    <property type="term" value="F:sodium-independent organic anion transmembrane transporter activity"/>
    <property type="evidence" value="ECO:0007669"/>
    <property type="project" value="TreeGrafter"/>
</dbReference>
<dbReference type="EMBL" id="OV725080">
    <property type="protein sequence ID" value="CAH1399803.1"/>
    <property type="molecule type" value="Genomic_DNA"/>
</dbReference>
<keyword evidence="1" id="KW-1015">Disulfide bond</keyword>
<evidence type="ECO:0000256" key="1">
    <source>
        <dbReference type="ARBA" id="ARBA00023157"/>
    </source>
</evidence>
<dbReference type="Pfam" id="PF03137">
    <property type="entry name" value="OATP"/>
    <property type="match status" value="1"/>
</dbReference>
<dbReference type="PANTHER" id="PTHR11388:SF100">
    <property type="entry name" value="SOLUTE CARRIER ORGANIC ANION TRANSPORTER FAMILY MEMBER 4A1"/>
    <property type="match status" value="1"/>
</dbReference>